<evidence type="ECO:0000256" key="3">
    <source>
        <dbReference type="ARBA" id="ARBA00022448"/>
    </source>
</evidence>
<evidence type="ECO:0000256" key="7">
    <source>
        <dbReference type="ARBA" id="ARBA00023136"/>
    </source>
</evidence>
<keyword evidence="6 8" id="KW-1133">Transmembrane helix</keyword>
<keyword evidence="4" id="KW-1003">Cell membrane</keyword>
<organism evidence="9 10">
    <name type="scientific">Fulvimarina endophytica</name>
    <dbReference type="NCBI Taxonomy" id="2293836"/>
    <lineage>
        <taxon>Bacteria</taxon>
        <taxon>Pseudomonadati</taxon>
        <taxon>Pseudomonadota</taxon>
        <taxon>Alphaproteobacteria</taxon>
        <taxon>Hyphomicrobiales</taxon>
        <taxon>Aurantimonadaceae</taxon>
        <taxon>Fulvimarina</taxon>
    </lineage>
</organism>
<comment type="caution">
    <text evidence="9">The sequence shown here is derived from an EMBL/GenBank/DDBJ whole genome shotgun (WGS) entry which is preliminary data.</text>
</comment>
<feature type="transmembrane region" description="Helical" evidence="8">
    <location>
        <begin position="95"/>
        <end position="115"/>
    </location>
</feature>
<dbReference type="PANTHER" id="PTHR36838:SF3">
    <property type="entry name" value="TRANSPORTER AUXIN EFFLUX CARRIER EC FAMILY"/>
    <property type="match status" value="1"/>
</dbReference>
<evidence type="ECO:0000256" key="6">
    <source>
        <dbReference type="ARBA" id="ARBA00022989"/>
    </source>
</evidence>
<feature type="transmembrane region" description="Helical" evidence="8">
    <location>
        <begin position="127"/>
        <end position="146"/>
    </location>
</feature>
<sequence>MQTILDIIVPVFGLIAIGYIAGRVKLLSEEVGRALAQFVFVVAVPCLLFRSLSQASFGDANPLTLWIAYFSSVAIAWALGTVIVRWVAKADHRTGVIAGISASFANTIFVALPTLQRAYGDAGLEPLLVIVAIHLPVMMIASTLMVERAIHLDRRTETGPEQSPASLLDIARRTGRNLATNSIIIGIVLGLVWRLTGLPLTGHFDEITRLVGSTAGPLALFSLGMSLTRYGLKGDLLSASCIAVISLIVQPGLVWIIGLELGLTDLWLKGAVLTAAAPAGVNAYLFAAYFGTGEKLAATTILLSTILSVITLSGWLIVLGAG</sequence>
<keyword evidence="10" id="KW-1185">Reference proteome</keyword>
<feature type="transmembrane region" description="Helical" evidence="8">
    <location>
        <begin position="236"/>
        <end position="258"/>
    </location>
</feature>
<reference evidence="9 10" key="1">
    <citation type="submission" date="2018-08" db="EMBL/GenBank/DDBJ databases">
        <title>Fulvimarina sp. 85, whole genome shotgun sequence.</title>
        <authorList>
            <person name="Tuo L."/>
        </authorList>
    </citation>
    <scope>NUCLEOTIDE SEQUENCE [LARGE SCALE GENOMIC DNA]</scope>
    <source>
        <strain evidence="9 10">85</strain>
    </source>
</reference>
<feature type="transmembrane region" description="Helical" evidence="8">
    <location>
        <begin position="178"/>
        <end position="195"/>
    </location>
</feature>
<feature type="transmembrane region" description="Helical" evidence="8">
    <location>
        <begin position="6"/>
        <end position="22"/>
    </location>
</feature>
<comment type="similarity">
    <text evidence="2">Belongs to the auxin efflux carrier (TC 2.A.69) family.</text>
</comment>
<feature type="transmembrane region" description="Helical" evidence="8">
    <location>
        <begin position="34"/>
        <end position="53"/>
    </location>
</feature>
<accession>A0A371X1E8</accession>
<dbReference type="PANTHER" id="PTHR36838">
    <property type="entry name" value="AUXIN EFFLUX CARRIER FAMILY PROTEIN"/>
    <property type="match status" value="1"/>
</dbReference>
<gene>
    <name evidence="9" type="ORF">DYI37_13985</name>
</gene>
<dbReference type="Proteomes" id="UP000264310">
    <property type="component" value="Unassembled WGS sequence"/>
</dbReference>
<comment type="subcellular location">
    <subcellularLocation>
        <location evidence="1">Cell membrane</location>
        <topology evidence="1">Multi-pass membrane protein</topology>
    </subcellularLocation>
</comment>
<feature type="transmembrane region" description="Helical" evidence="8">
    <location>
        <begin position="207"/>
        <end position="224"/>
    </location>
</feature>
<dbReference type="GO" id="GO:0005886">
    <property type="term" value="C:plasma membrane"/>
    <property type="evidence" value="ECO:0007669"/>
    <property type="project" value="UniProtKB-SubCell"/>
</dbReference>
<evidence type="ECO:0000256" key="4">
    <source>
        <dbReference type="ARBA" id="ARBA00022475"/>
    </source>
</evidence>
<feature type="transmembrane region" description="Helical" evidence="8">
    <location>
        <begin position="296"/>
        <end position="318"/>
    </location>
</feature>
<evidence type="ECO:0000256" key="2">
    <source>
        <dbReference type="ARBA" id="ARBA00010145"/>
    </source>
</evidence>
<dbReference type="Gene3D" id="1.20.1530.20">
    <property type="match status" value="1"/>
</dbReference>
<keyword evidence="7 8" id="KW-0472">Membrane</keyword>
<dbReference type="InterPro" id="IPR038770">
    <property type="entry name" value="Na+/solute_symporter_sf"/>
</dbReference>
<evidence type="ECO:0000313" key="9">
    <source>
        <dbReference type="EMBL" id="RFC63046.1"/>
    </source>
</evidence>
<protein>
    <submittedName>
        <fullName evidence="9">AEC family transporter</fullName>
    </submittedName>
</protein>
<proteinExistence type="inferred from homology"/>
<keyword evidence="3" id="KW-0813">Transport</keyword>
<dbReference type="EMBL" id="QURL01000005">
    <property type="protein sequence ID" value="RFC63046.1"/>
    <property type="molecule type" value="Genomic_DNA"/>
</dbReference>
<dbReference type="AlphaFoldDB" id="A0A371X1E8"/>
<feature type="transmembrane region" description="Helical" evidence="8">
    <location>
        <begin position="65"/>
        <end position="88"/>
    </location>
</feature>
<name>A0A371X1E8_9HYPH</name>
<keyword evidence="5 8" id="KW-0812">Transmembrane</keyword>
<dbReference type="OrthoDB" id="9810457at2"/>
<dbReference type="GO" id="GO:0055085">
    <property type="term" value="P:transmembrane transport"/>
    <property type="evidence" value="ECO:0007669"/>
    <property type="project" value="InterPro"/>
</dbReference>
<evidence type="ECO:0000256" key="8">
    <source>
        <dbReference type="SAM" id="Phobius"/>
    </source>
</evidence>
<evidence type="ECO:0000313" key="10">
    <source>
        <dbReference type="Proteomes" id="UP000264310"/>
    </source>
</evidence>
<dbReference type="Pfam" id="PF03547">
    <property type="entry name" value="Mem_trans"/>
    <property type="match status" value="1"/>
</dbReference>
<evidence type="ECO:0000256" key="1">
    <source>
        <dbReference type="ARBA" id="ARBA00004651"/>
    </source>
</evidence>
<dbReference type="InterPro" id="IPR004776">
    <property type="entry name" value="Mem_transp_PIN-like"/>
</dbReference>
<dbReference type="RefSeq" id="WP_116683864.1">
    <property type="nucleotide sequence ID" value="NZ_QURL01000005.1"/>
</dbReference>
<evidence type="ECO:0000256" key="5">
    <source>
        <dbReference type="ARBA" id="ARBA00022692"/>
    </source>
</evidence>
<feature type="transmembrane region" description="Helical" evidence="8">
    <location>
        <begin position="270"/>
        <end position="289"/>
    </location>
</feature>